<dbReference type="EMBL" id="VHII01000004">
    <property type="protein sequence ID" value="KAF1391581.1"/>
    <property type="molecule type" value="Genomic_DNA"/>
</dbReference>
<dbReference type="AlphaFoldDB" id="A0A6A5EQR1"/>
<dbReference type="Proteomes" id="UP000465112">
    <property type="component" value="Chromosome 4"/>
</dbReference>
<comment type="caution">
    <text evidence="1">The sequence shown here is derived from an EMBL/GenBank/DDBJ whole genome shotgun (WGS) entry which is preliminary data.</text>
</comment>
<evidence type="ECO:0000313" key="1">
    <source>
        <dbReference type="EMBL" id="KAF1391581.1"/>
    </source>
</evidence>
<proteinExistence type="predicted"/>
<name>A0A6A5EQR1_PERFL</name>
<sequence>MQTGEKNKTWDPSRFRGENMTFWPRSHPVMFPHLQTDHWSKMKTTVPVYFASVPAALLKDRVYESHEGALNHTPSSSLLPPLILAETAVNDPVPSMVQAYGVNQNTPNTSPQNKPQFRNEFNDRARRGFCYWVTEKKGSPCKGYSFGAYKTFLGLPKV</sequence>
<protein>
    <submittedName>
        <fullName evidence="1">Uncharacterized protein</fullName>
    </submittedName>
</protein>
<accession>A0A6A5EQR1</accession>
<evidence type="ECO:0000313" key="2">
    <source>
        <dbReference type="Proteomes" id="UP000465112"/>
    </source>
</evidence>
<organism evidence="1 2">
    <name type="scientific">Perca fluviatilis</name>
    <name type="common">European perch</name>
    <dbReference type="NCBI Taxonomy" id="8168"/>
    <lineage>
        <taxon>Eukaryota</taxon>
        <taxon>Metazoa</taxon>
        <taxon>Chordata</taxon>
        <taxon>Craniata</taxon>
        <taxon>Vertebrata</taxon>
        <taxon>Euteleostomi</taxon>
        <taxon>Actinopterygii</taxon>
        <taxon>Neopterygii</taxon>
        <taxon>Teleostei</taxon>
        <taxon>Neoteleostei</taxon>
        <taxon>Acanthomorphata</taxon>
        <taxon>Eupercaria</taxon>
        <taxon>Perciformes</taxon>
        <taxon>Percoidei</taxon>
        <taxon>Percidae</taxon>
        <taxon>Percinae</taxon>
        <taxon>Perca</taxon>
    </lineage>
</organism>
<gene>
    <name evidence="1" type="ORF">PFLUV_G00043590</name>
</gene>
<keyword evidence="2" id="KW-1185">Reference proteome</keyword>
<reference evidence="1 2" key="1">
    <citation type="submission" date="2019-06" db="EMBL/GenBank/DDBJ databases">
        <title>A chromosome-scale genome assembly of the European perch, Perca fluviatilis.</title>
        <authorList>
            <person name="Roques C."/>
            <person name="Zahm M."/>
            <person name="Cabau C."/>
            <person name="Klopp C."/>
            <person name="Bouchez O."/>
            <person name="Donnadieu C."/>
            <person name="Kuhl H."/>
            <person name="Gislard M."/>
            <person name="Guendouz S."/>
            <person name="Journot L."/>
            <person name="Haffray P."/>
            <person name="Bestin A."/>
            <person name="Morvezen R."/>
            <person name="Feron R."/>
            <person name="Wen M."/>
            <person name="Jouanno E."/>
            <person name="Herpin A."/>
            <person name="Schartl M."/>
            <person name="Postlethwait J."/>
            <person name="Schaerlinger B."/>
            <person name="Chardard D."/>
            <person name="Lecocq T."/>
            <person name="Poncet C."/>
            <person name="Jaffrelo L."/>
            <person name="Lampietro C."/>
            <person name="Guiguen Y."/>
        </authorList>
    </citation>
    <scope>NUCLEOTIDE SEQUENCE [LARGE SCALE GENOMIC DNA]</scope>
    <source>
        <tissue evidence="1">Blood</tissue>
    </source>
</reference>